<name>A0AAJ0HW57_9PEZI</name>
<dbReference type="AlphaFoldDB" id="A0AAJ0HW57"/>
<dbReference type="InterPro" id="IPR010730">
    <property type="entry name" value="HET"/>
</dbReference>
<evidence type="ECO:0000313" key="4">
    <source>
        <dbReference type="Proteomes" id="UP001275084"/>
    </source>
</evidence>
<sequence>MNLIARWVNTCVREHTTCRAVRPIIPSDAPLFPTRLLEVGNHENPVLRLIYSKDIPAKQPWAYLTLTHRWGGLSFMSLVTANHDEFLVSIPYDELTHTFQDVVNLARSIKNVNYVWIDSLCIMQDSPADKSTEIVQMQDIYIHSLFTITAAHAKDGRGGCTSQRDPNMVAPLVVSFARPQTWRTMLSSLFPPILPADPPDGDYVCVDPGIWHHPKWLHLTSSPWRHLEQMMDRGEVIWDGISRSSSETSGRESSVPAKKSSVSSGSSTSSLPPLSGTQWEFLGATGSESAFLDLCEASEMPKESLDTVAQMLEQSSYAQGREETEISRNVRFWQNGFRAGYEAAKNGLLSSAKPKRTNEFVPVKKLVEDGEFDEFRQFEDGIMSSHLLLQGTNRDCRTDVSSFSAASGIEDDGLQLDWESFELGTFGSSADSLFSEVTAA</sequence>
<keyword evidence="4" id="KW-1185">Reference proteome</keyword>
<organism evidence="3 4">
    <name type="scientific">Lasiosphaeria hispida</name>
    <dbReference type="NCBI Taxonomy" id="260671"/>
    <lineage>
        <taxon>Eukaryota</taxon>
        <taxon>Fungi</taxon>
        <taxon>Dikarya</taxon>
        <taxon>Ascomycota</taxon>
        <taxon>Pezizomycotina</taxon>
        <taxon>Sordariomycetes</taxon>
        <taxon>Sordariomycetidae</taxon>
        <taxon>Sordariales</taxon>
        <taxon>Lasiosphaeriaceae</taxon>
        <taxon>Lasiosphaeria</taxon>
    </lineage>
</organism>
<reference evidence="3" key="2">
    <citation type="submission" date="2023-06" db="EMBL/GenBank/DDBJ databases">
        <authorList>
            <consortium name="Lawrence Berkeley National Laboratory"/>
            <person name="Haridas S."/>
            <person name="Hensen N."/>
            <person name="Bonometti L."/>
            <person name="Westerberg I."/>
            <person name="Brannstrom I.O."/>
            <person name="Guillou S."/>
            <person name="Cros-Aarteil S."/>
            <person name="Calhoun S."/>
            <person name="Kuo A."/>
            <person name="Mondo S."/>
            <person name="Pangilinan J."/>
            <person name="Riley R."/>
            <person name="Labutti K."/>
            <person name="Andreopoulos B."/>
            <person name="Lipzen A."/>
            <person name="Chen C."/>
            <person name="Yanf M."/>
            <person name="Daum C."/>
            <person name="Ng V."/>
            <person name="Clum A."/>
            <person name="Steindorff A."/>
            <person name="Ohm R."/>
            <person name="Martin F."/>
            <person name="Silar P."/>
            <person name="Natvig D."/>
            <person name="Lalanne C."/>
            <person name="Gautier V."/>
            <person name="Ament-Velasquez S.L."/>
            <person name="Kruys A."/>
            <person name="Hutchinson M.I."/>
            <person name="Powell A.J."/>
            <person name="Barry K."/>
            <person name="Miller A.N."/>
            <person name="Grigoriev I.V."/>
            <person name="Debuchy R."/>
            <person name="Gladieux P."/>
            <person name="Thoren M.H."/>
            <person name="Johannesson H."/>
        </authorList>
    </citation>
    <scope>NUCLEOTIDE SEQUENCE</scope>
    <source>
        <strain evidence="3">CBS 955.72</strain>
    </source>
</reference>
<dbReference type="PANTHER" id="PTHR33112:SF16">
    <property type="entry name" value="HETEROKARYON INCOMPATIBILITY DOMAIN-CONTAINING PROTEIN"/>
    <property type="match status" value="1"/>
</dbReference>
<protein>
    <recommendedName>
        <fullName evidence="2">Heterokaryon incompatibility domain-containing protein</fullName>
    </recommendedName>
</protein>
<dbReference type="Pfam" id="PF06985">
    <property type="entry name" value="HET"/>
    <property type="match status" value="1"/>
</dbReference>
<dbReference type="PANTHER" id="PTHR33112">
    <property type="entry name" value="DOMAIN PROTEIN, PUTATIVE-RELATED"/>
    <property type="match status" value="1"/>
</dbReference>
<proteinExistence type="predicted"/>
<reference evidence="3" key="1">
    <citation type="journal article" date="2023" name="Mol. Phylogenet. Evol.">
        <title>Genome-scale phylogeny and comparative genomics of the fungal order Sordariales.</title>
        <authorList>
            <person name="Hensen N."/>
            <person name="Bonometti L."/>
            <person name="Westerberg I."/>
            <person name="Brannstrom I.O."/>
            <person name="Guillou S."/>
            <person name="Cros-Aarteil S."/>
            <person name="Calhoun S."/>
            <person name="Haridas S."/>
            <person name="Kuo A."/>
            <person name="Mondo S."/>
            <person name="Pangilinan J."/>
            <person name="Riley R."/>
            <person name="LaButti K."/>
            <person name="Andreopoulos B."/>
            <person name="Lipzen A."/>
            <person name="Chen C."/>
            <person name="Yan M."/>
            <person name="Daum C."/>
            <person name="Ng V."/>
            <person name="Clum A."/>
            <person name="Steindorff A."/>
            <person name="Ohm R.A."/>
            <person name="Martin F."/>
            <person name="Silar P."/>
            <person name="Natvig D.O."/>
            <person name="Lalanne C."/>
            <person name="Gautier V."/>
            <person name="Ament-Velasquez S.L."/>
            <person name="Kruys A."/>
            <person name="Hutchinson M.I."/>
            <person name="Powell A.J."/>
            <person name="Barry K."/>
            <person name="Miller A.N."/>
            <person name="Grigoriev I.V."/>
            <person name="Debuchy R."/>
            <person name="Gladieux P."/>
            <person name="Hiltunen Thoren M."/>
            <person name="Johannesson H."/>
        </authorList>
    </citation>
    <scope>NUCLEOTIDE SEQUENCE</scope>
    <source>
        <strain evidence="3">CBS 955.72</strain>
    </source>
</reference>
<evidence type="ECO:0000256" key="1">
    <source>
        <dbReference type="SAM" id="MobiDB-lite"/>
    </source>
</evidence>
<evidence type="ECO:0000313" key="3">
    <source>
        <dbReference type="EMBL" id="KAK3363923.1"/>
    </source>
</evidence>
<evidence type="ECO:0000259" key="2">
    <source>
        <dbReference type="Pfam" id="PF06985"/>
    </source>
</evidence>
<feature type="region of interest" description="Disordered" evidence="1">
    <location>
        <begin position="243"/>
        <end position="273"/>
    </location>
</feature>
<dbReference type="Proteomes" id="UP001275084">
    <property type="component" value="Unassembled WGS sequence"/>
</dbReference>
<comment type="caution">
    <text evidence="3">The sequence shown here is derived from an EMBL/GenBank/DDBJ whole genome shotgun (WGS) entry which is preliminary data.</text>
</comment>
<gene>
    <name evidence="3" type="ORF">B0T25DRAFT_576379</name>
</gene>
<accession>A0AAJ0HW57</accession>
<dbReference type="EMBL" id="JAUIQD010000001">
    <property type="protein sequence ID" value="KAK3363923.1"/>
    <property type="molecule type" value="Genomic_DNA"/>
</dbReference>
<feature type="domain" description="Heterokaryon incompatibility" evidence="2">
    <location>
        <begin position="63"/>
        <end position="176"/>
    </location>
</feature>